<sequence length="128" mass="14364">MGLRTVTGENGFLRSKSFKTKEIISEEHTSNPCLGCVQCSVKTRDLGFEFRLFREDGEVVGNHGDGVSDLDEKILIVEGICYGSAAELIFHSKCQLLRKPYRLAPQCSALIPKTCALLSWWLRPERSE</sequence>
<protein>
    <submittedName>
        <fullName evidence="1">Uncharacterized protein</fullName>
    </submittedName>
</protein>
<gene>
    <name evidence="1" type="ORF">PAL_GLEAN10013559</name>
</gene>
<dbReference type="InParanoid" id="L5JYD2"/>
<proteinExistence type="predicted"/>
<dbReference type="Proteomes" id="UP000010552">
    <property type="component" value="Unassembled WGS sequence"/>
</dbReference>
<organism evidence="1 2">
    <name type="scientific">Pteropus alecto</name>
    <name type="common">Black flying fox</name>
    <dbReference type="NCBI Taxonomy" id="9402"/>
    <lineage>
        <taxon>Eukaryota</taxon>
        <taxon>Metazoa</taxon>
        <taxon>Chordata</taxon>
        <taxon>Craniata</taxon>
        <taxon>Vertebrata</taxon>
        <taxon>Euteleostomi</taxon>
        <taxon>Mammalia</taxon>
        <taxon>Eutheria</taxon>
        <taxon>Laurasiatheria</taxon>
        <taxon>Chiroptera</taxon>
        <taxon>Yinpterochiroptera</taxon>
        <taxon>Pteropodoidea</taxon>
        <taxon>Pteropodidae</taxon>
        <taxon>Pteropodinae</taxon>
        <taxon>Pteropus</taxon>
    </lineage>
</organism>
<evidence type="ECO:0000313" key="2">
    <source>
        <dbReference type="Proteomes" id="UP000010552"/>
    </source>
</evidence>
<name>L5JYD2_PTEAL</name>
<evidence type="ECO:0000313" key="1">
    <source>
        <dbReference type="EMBL" id="ELK03511.1"/>
    </source>
</evidence>
<dbReference type="EMBL" id="KB031080">
    <property type="protein sequence ID" value="ELK03511.1"/>
    <property type="molecule type" value="Genomic_DNA"/>
</dbReference>
<dbReference type="AlphaFoldDB" id="L5JYD2"/>
<keyword evidence="2" id="KW-1185">Reference proteome</keyword>
<reference evidence="2" key="1">
    <citation type="journal article" date="2013" name="Science">
        <title>Comparative analysis of bat genomes provides insight into the evolution of flight and immunity.</title>
        <authorList>
            <person name="Zhang G."/>
            <person name="Cowled C."/>
            <person name="Shi Z."/>
            <person name="Huang Z."/>
            <person name="Bishop-Lilly K.A."/>
            <person name="Fang X."/>
            <person name="Wynne J.W."/>
            <person name="Xiong Z."/>
            <person name="Baker M.L."/>
            <person name="Zhao W."/>
            <person name="Tachedjian M."/>
            <person name="Zhu Y."/>
            <person name="Zhou P."/>
            <person name="Jiang X."/>
            <person name="Ng J."/>
            <person name="Yang L."/>
            <person name="Wu L."/>
            <person name="Xiao J."/>
            <person name="Feng Y."/>
            <person name="Chen Y."/>
            <person name="Sun X."/>
            <person name="Zhang Y."/>
            <person name="Marsh G.A."/>
            <person name="Crameri G."/>
            <person name="Broder C.C."/>
            <person name="Frey K.G."/>
            <person name="Wang L.F."/>
            <person name="Wang J."/>
        </authorList>
    </citation>
    <scope>NUCLEOTIDE SEQUENCE [LARGE SCALE GENOMIC DNA]</scope>
</reference>
<accession>L5JYD2</accession>